<organism evidence="1 2">
    <name type="scientific">Meloidogyne hapla</name>
    <name type="common">Root-knot nematode worm</name>
    <dbReference type="NCBI Taxonomy" id="6305"/>
    <lineage>
        <taxon>Eukaryota</taxon>
        <taxon>Metazoa</taxon>
        <taxon>Ecdysozoa</taxon>
        <taxon>Nematoda</taxon>
        <taxon>Chromadorea</taxon>
        <taxon>Rhabditida</taxon>
        <taxon>Tylenchina</taxon>
        <taxon>Tylenchomorpha</taxon>
        <taxon>Tylenchoidea</taxon>
        <taxon>Meloidogynidae</taxon>
        <taxon>Meloidogyninae</taxon>
        <taxon>Meloidogyne</taxon>
    </lineage>
</organism>
<protein>
    <submittedName>
        <fullName evidence="2">Uncharacterized protein</fullName>
    </submittedName>
</protein>
<evidence type="ECO:0000313" key="2">
    <source>
        <dbReference type="WBParaSite" id="MhA1_Contig373.frz3.gene19"/>
    </source>
</evidence>
<dbReference type="WBParaSite" id="MhA1_Contig373.frz3.gene19">
    <property type="protein sequence ID" value="MhA1_Contig373.frz3.gene19"/>
    <property type="gene ID" value="MhA1_Contig373.frz3.gene19"/>
</dbReference>
<reference evidence="2" key="1">
    <citation type="submission" date="2016-11" db="UniProtKB">
        <authorList>
            <consortium name="WormBaseParasite"/>
        </authorList>
    </citation>
    <scope>IDENTIFICATION</scope>
</reference>
<proteinExistence type="predicted"/>
<dbReference type="AlphaFoldDB" id="A0A1I8BNI4"/>
<evidence type="ECO:0000313" key="1">
    <source>
        <dbReference type="Proteomes" id="UP000095281"/>
    </source>
</evidence>
<dbReference type="Proteomes" id="UP000095281">
    <property type="component" value="Unplaced"/>
</dbReference>
<sequence length="190" mass="21940">MANLQLQTNKKSIKKYKDYGHNLTKWEQELDEKLKNRTGFWEHLEEIRLDHPRPSDSFDGNDFFLEHVDCQVKLSRNYDEKKKYLDDAIETYLIQEQEAKGKEDDKSDGNGNVDDDYLTWPTLTEMFMELDPRLSNPKGSPEGHVTVKTEILEPEVLEASSLSIIATDEHSQPLTPVAGCMDIQVKIEPN</sequence>
<keyword evidence="1" id="KW-1185">Reference proteome</keyword>
<name>A0A1I8BNI4_MELHA</name>
<accession>A0A1I8BNI4</accession>